<keyword evidence="1" id="KW-1185">Reference proteome</keyword>
<protein>
    <submittedName>
        <fullName evidence="2">Uncharacterized protein LOC109114430</fullName>
    </submittedName>
</protein>
<gene>
    <name evidence="2" type="primary">LOC109114430</name>
</gene>
<proteinExistence type="predicted"/>
<dbReference type="GeneID" id="109114430"/>
<dbReference type="PANTHER" id="PTHR34222">
    <property type="entry name" value="GAG_PRE-INTEGRS DOMAIN-CONTAINING PROTEIN"/>
    <property type="match status" value="1"/>
</dbReference>
<dbReference type="OrthoDB" id="1750575at2759"/>
<name>A0A1U8Q3P1_NELNU</name>
<dbReference type="Proteomes" id="UP000189703">
    <property type="component" value="Unplaced"/>
</dbReference>
<reference evidence="2" key="1">
    <citation type="submission" date="2025-08" db="UniProtKB">
        <authorList>
            <consortium name="RefSeq"/>
        </authorList>
    </citation>
    <scope>IDENTIFICATION</scope>
</reference>
<evidence type="ECO:0000313" key="2">
    <source>
        <dbReference type="RefSeq" id="XP_019052646.1"/>
    </source>
</evidence>
<accession>A0A1U8Q3P1</accession>
<dbReference type="KEGG" id="nnu:109114430"/>
<dbReference type="RefSeq" id="XP_019052646.1">
    <property type="nucleotide sequence ID" value="XM_019197101.1"/>
</dbReference>
<dbReference type="PANTHER" id="PTHR34222:SF37">
    <property type="entry name" value="RETROTRANSPOSON GAG DOMAIN-CONTAINING PROTEIN"/>
    <property type="match status" value="1"/>
</dbReference>
<evidence type="ECO:0000313" key="1">
    <source>
        <dbReference type="Proteomes" id="UP000189703"/>
    </source>
</evidence>
<dbReference type="InParanoid" id="A0A1U8Q3P1"/>
<dbReference type="AlphaFoldDB" id="A0A1U8Q3P1"/>
<organism evidence="1 2">
    <name type="scientific">Nelumbo nucifera</name>
    <name type="common">Sacred lotus</name>
    <dbReference type="NCBI Taxonomy" id="4432"/>
    <lineage>
        <taxon>Eukaryota</taxon>
        <taxon>Viridiplantae</taxon>
        <taxon>Streptophyta</taxon>
        <taxon>Embryophyta</taxon>
        <taxon>Tracheophyta</taxon>
        <taxon>Spermatophyta</taxon>
        <taxon>Magnoliopsida</taxon>
        <taxon>Proteales</taxon>
        <taxon>Nelumbonaceae</taxon>
        <taxon>Nelumbo</taxon>
    </lineage>
</organism>
<sequence>MQPQISQHYLWMNSAKEIWDSVAETYSQKLNVSRAYKLRSDVKNLRQGEKSLATYFSTLKSLWQEIDLIEAVTWNTPNDAETYRKFVERNRVFDFLTGLNPEYDITKQNILSKESVSLSQAYALVSSEESRRQVQVQRVSTNDHYANMGVKPKGIIGAPSGTGKKEVVCEYCKKPKHTKDKCWKLHPSLVPIRS</sequence>
<dbReference type="OMA" id="YLWMNSA"/>
<dbReference type="eggNOG" id="KOG0017">
    <property type="taxonomic scope" value="Eukaryota"/>
</dbReference>